<proteinExistence type="predicted"/>
<keyword evidence="1" id="KW-0732">Signal</keyword>
<dbReference type="RefSeq" id="WP_311620265.1">
    <property type="nucleotide sequence ID" value="NZ_JAVREV010000017.1"/>
</dbReference>
<dbReference type="EMBL" id="JAVREV010000017">
    <property type="protein sequence ID" value="MDT0446099.1"/>
    <property type="molecule type" value="Genomic_DNA"/>
</dbReference>
<protein>
    <submittedName>
        <fullName evidence="2">Uncharacterized protein</fullName>
    </submittedName>
</protein>
<accession>A0ABU2SE30</accession>
<evidence type="ECO:0000313" key="2">
    <source>
        <dbReference type="EMBL" id="MDT0446099.1"/>
    </source>
</evidence>
<dbReference type="InterPro" id="IPR008999">
    <property type="entry name" value="Actin-crosslinking"/>
</dbReference>
<dbReference type="SUPFAM" id="SSF50405">
    <property type="entry name" value="Actin-crosslinking proteins"/>
    <property type="match status" value="1"/>
</dbReference>
<evidence type="ECO:0000313" key="3">
    <source>
        <dbReference type="Proteomes" id="UP001183615"/>
    </source>
</evidence>
<sequence length="214" mass="23426">MRRKAAVLLSLCGLLAVSTLGATAASGAPRTDDDAPAPAGWERVDTQLLNELLVDDGAAPLNASADEPEELPWAVQSMNTGLFVASEQRYAEPYTGVLRARSDSVGGGWEQFDIYFDDASETVTLTSRANGLNVATERNFTGASNGVLRARSEGIGSWERFVLYYHDDLQTFAFRSVVNDLFVATEQNNTGSLQNVLRARSDWINGSWEQFYLY</sequence>
<dbReference type="CDD" id="cd00257">
    <property type="entry name" value="beta-trefoil_FSCN-like"/>
    <property type="match status" value="1"/>
</dbReference>
<dbReference type="Proteomes" id="UP001183615">
    <property type="component" value="Unassembled WGS sequence"/>
</dbReference>
<evidence type="ECO:0000256" key="1">
    <source>
        <dbReference type="SAM" id="SignalP"/>
    </source>
</evidence>
<feature type="signal peptide" evidence="1">
    <location>
        <begin position="1"/>
        <end position="24"/>
    </location>
</feature>
<reference evidence="3" key="1">
    <citation type="submission" date="2023-07" db="EMBL/GenBank/DDBJ databases">
        <title>30 novel species of actinomycetes from the DSMZ collection.</title>
        <authorList>
            <person name="Nouioui I."/>
        </authorList>
    </citation>
    <scope>NUCLEOTIDE SEQUENCE [LARGE SCALE GENOMIC DNA]</scope>
    <source>
        <strain evidence="3">DSM 41886</strain>
    </source>
</reference>
<dbReference type="Gene3D" id="2.80.10.50">
    <property type="match status" value="1"/>
</dbReference>
<name>A0ABU2SE30_9ACTN</name>
<keyword evidence="3" id="KW-1185">Reference proteome</keyword>
<gene>
    <name evidence="2" type="ORF">RM779_26410</name>
</gene>
<organism evidence="2 3">
    <name type="scientific">Streptomyces johnsoniae</name>
    <dbReference type="NCBI Taxonomy" id="3075532"/>
    <lineage>
        <taxon>Bacteria</taxon>
        <taxon>Bacillati</taxon>
        <taxon>Actinomycetota</taxon>
        <taxon>Actinomycetes</taxon>
        <taxon>Kitasatosporales</taxon>
        <taxon>Streptomycetaceae</taxon>
        <taxon>Streptomyces</taxon>
    </lineage>
</organism>
<feature type="chain" id="PRO_5047022396" evidence="1">
    <location>
        <begin position="25"/>
        <end position="214"/>
    </location>
</feature>
<comment type="caution">
    <text evidence="2">The sequence shown here is derived from an EMBL/GenBank/DDBJ whole genome shotgun (WGS) entry which is preliminary data.</text>
</comment>